<reference evidence="1 2" key="1">
    <citation type="submission" date="2024-01" db="EMBL/GenBank/DDBJ databases">
        <title>novel species in genus Adlercreutzia.</title>
        <authorList>
            <person name="Liu X."/>
        </authorList>
    </citation>
    <scope>NUCLEOTIDE SEQUENCE [LARGE SCALE GENOMIC DNA]</scope>
    <source>
        <strain evidence="1 2">R22</strain>
    </source>
</reference>
<name>A0ABU6J003_9ACTN</name>
<dbReference type="SUPFAM" id="SSF81296">
    <property type="entry name" value="E set domains"/>
    <property type="match status" value="1"/>
</dbReference>
<evidence type="ECO:0000313" key="1">
    <source>
        <dbReference type="EMBL" id="MEC4295074.1"/>
    </source>
</evidence>
<dbReference type="RefSeq" id="WP_326439774.1">
    <property type="nucleotide sequence ID" value="NZ_JAYMFH010000007.1"/>
</dbReference>
<gene>
    <name evidence="1" type="ORF">VJ920_07105</name>
</gene>
<protein>
    <submittedName>
        <fullName evidence="1">Sulfite oxidase</fullName>
    </submittedName>
</protein>
<accession>A0ABU6J003</accession>
<comment type="caution">
    <text evidence="1">The sequence shown here is derived from an EMBL/GenBank/DDBJ whole genome shotgun (WGS) entry which is preliminary data.</text>
</comment>
<dbReference type="InterPro" id="IPR014756">
    <property type="entry name" value="Ig_E-set"/>
</dbReference>
<organism evidence="1 2">
    <name type="scientific">Adlercreutzia shanghongiae</name>
    <dbReference type="NCBI Taxonomy" id="3111773"/>
    <lineage>
        <taxon>Bacteria</taxon>
        <taxon>Bacillati</taxon>
        <taxon>Actinomycetota</taxon>
        <taxon>Coriobacteriia</taxon>
        <taxon>Eggerthellales</taxon>
        <taxon>Eggerthellaceae</taxon>
        <taxon>Adlercreutzia</taxon>
    </lineage>
</organism>
<dbReference type="EMBL" id="JAYMFH010000007">
    <property type="protein sequence ID" value="MEC4295074.1"/>
    <property type="molecule type" value="Genomic_DNA"/>
</dbReference>
<sequence>MIPAIEAVVGHPVEVKGYAQNFDGPIGAMEFSCDGGATWTTYETAGADQSLNVNWSFSFTPEKSGAYELLVRAVTDEGASTPEPAVVRVNVRE</sequence>
<evidence type="ECO:0000313" key="2">
    <source>
        <dbReference type="Proteomes" id="UP001343724"/>
    </source>
</evidence>
<dbReference type="Gene3D" id="2.60.40.650">
    <property type="match status" value="1"/>
</dbReference>
<proteinExistence type="predicted"/>
<keyword evidence="2" id="KW-1185">Reference proteome</keyword>
<dbReference type="Proteomes" id="UP001343724">
    <property type="component" value="Unassembled WGS sequence"/>
</dbReference>